<feature type="region of interest" description="Disordered" evidence="7">
    <location>
        <begin position="26"/>
        <end position="50"/>
    </location>
</feature>
<reference evidence="9" key="1">
    <citation type="submission" date="2023-05" db="EMBL/GenBank/DDBJ databases">
        <title>Genome and transcriptome analyses reveal genes involved in the formation of fine ridges on petal epidermal cells in Hibiscus trionum.</title>
        <authorList>
            <person name="Koshimizu S."/>
            <person name="Masuda S."/>
            <person name="Ishii T."/>
            <person name="Shirasu K."/>
            <person name="Hoshino A."/>
            <person name="Arita M."/>
        </authorList>
    </citation>
    <scope>NUCLEOTIDE SEQUENCE</scope>
    <source>
        <strain evidence="9">Hamamatsu line</strain>
    </source>
</reference>
<evidence type="ECO:0000256" key="5">
    <source>
        <dbReference type="ARBA" id="ARBA00023242"/>
    </source>
</evidence>
<dbReference type="GO" id="GO:0005634">
    <property type="term" value="C:nucleus"/>
    <property type="evidence" value="ECO:0007669"/>
    <property type="project" value="UniProtKB-SubCell"/>
</dbReference>
<evidence type="ECO:0000256" key="7">
    <source>
        <dbReference type="SAM" id="MobiDB-lite"/>
    </source>
</evidence>
<evidence type="ECO:0000256" key="3">
    <source>
        <dbReference type="ARBA" id="ARBA00023015"/>
    </source>
</evidence>
<comment type="function">
    <text evidence="6">Transcriptional repressor that regulates multiple aspects of plant growth and development.</text>
</comment>
<feature type="compositionally biased region" description="Basic residues" evidence="7">
    <location>
        <begin position="26"/>
        <end position="35"/>
    </location>
</feature>
<keyword evidence="5 6" id="KW-0539">Nucleus</keyword>
<dbReference type="EMBL" id="BSYR01000025">
    <property type="protein sequence ID" value="GMI93075.1"/>
    <property type="molecule type" value="Genomic_DNA"/>
</dbReference>
<proteinExistence type="predicted"/>
<dbReference type="InterPro" id="IPR038933">
    <property type="entry name" value="Ovate"/>
</dbReference>
<name>A0A9W7IAZ9_HIBTR</name>
<dbReference type="GO" id="GO:0003677">
    <property type="term" value="F:DNA binding"/>
    <property type="evidence" value="ECO:0007669"/>
    <property type="project" value="InterPro"/>
</dbReference>
<organism evidence="9 10">
    <name type="scientific">Hibiscus trionum</name>
    <name type="common">Flower of an hour</name>
    <dbReference type="NCBI Taxonomy" id="183268"/>
    <lineage>
        <taxon>Eukaryota</taxon>
        <taxon>Viridiplantae</taxon>
        <taxon>Streptophyta</taxon>
        <taxon>Embryophyta</taxon>
        <taxon>Tracheophyta</taxon>
        <taxon>Spermatophyta</taxon>
        <taxon>Magnoliopsida</taxon>
        <taxon>eudicotyledons</taxon>
        <taxon>Gunneridae</taxon>
        <taxon>Pentapetalae</taxon>
        <taxon>rosids</taxon>
        <taxon>malvids</taxon>
        <taxon>Malvales</taxon>
        <taxon>Malvaceae</taxon>
        <taxon>Malvoideae</taxon>
        <taxon>Hibiscus</taxon>
    </lineage>
</organism>
<dbReference type="PROSITE" id="PS51754">
    <property type="entry name" value="OVATE"/>
    <property type="match status" value="1"/>
</dbReference>
<sequence>MGNYRFRLSDMMPNAWFYKLKDMGKPRNHANKKQHQISSPSSSISHPSKTKHFYPRKSYYFTRELVPSNGFYVSRSTNTKSAGLDPPRKSSQKRSRKRNTSSCSSTKLVSSSVSAGCRCRATLWTKTDSPPQYSASSSSDGSSPPQEFRSDCILTTRSFDNMVSLSHSSSSSCKAKDIVVVDDDNKSFVGKFDKLDEFDNLSELQLPRIITKPVEFNHNKEHNIEPTNHRRSSSKFEDNNVHGSYLVKENKKTCPGRKVGVNSPGVRLRLNSPKIGSRKFQGLARKSVSWSSRKNLSESLAVVKSSLDPQKDFRESMVEMIRENNIRASKDLEDLLACYLSLNSDEYHGLIIKVFKQIWFDLCDARFK</sequence>
<dbReference type="Pfam" id="PF13724">
    <property type="entry name" value="DNA_binding_2"/>
    <property type="match status" value="1"/>
</dbReference>
<dbReference type="PANTHER" id="PTHR33057">
    <property type="entry name" value="TRANSCRIPTION REPRESSOR OFP7-RELATED"/>
    <property type="match status" value="1"/>
</dbReference>
<dbReference type="InterPro" id="IPR025830">
    <property type="entry name" value="DNA_bnd_dom_ovate"/>
</dbReference>
<feature type="compositionally biased region" description="Low complexity" evidence="7">
    <location>
        <begin position="129"/>
        <end position="145"/>
    </location>
</feature>
<evidence type="ECO:0000256" key="4">
    <source>
        <dbReference type="ARBA" id="ARBA00023163"/>
    </source>
</evidence>
<dbReference type="PANTHER" id="PTHR33057:SF82">
    <property type="entry name" value="TRANSCRIPTION REPRESSOR OFP5"/>
    <property type="match status" value="1"/>
</dbReference>
<feature type="compositionally biased region" description="Basic residues" evidence="7">
    <location>
        <begin position="90"/>
        <end position="99"/>
    </location>
</feature>
<feature type="compositionally biased region" description="Low complexity" evidence="7">
    <location>
        <begin position="36"/>
        <end position="47"/>
    </location>
</feature>
<keyword evidence="2 6" id="KW-0678">Repressor</keyword>
<accession>A0A9W7IAZ9</accession>
<feature type="region of interest" description="Disordered" evidence="7">
    <location>
        <begin position="127"/>
        <end position="147"/>
    </location>
</feature>
<protein>
    <recommendedName>
        <fullName evidence="6">Transcription repressor</fullName>
    </recommendedName>
    <alternativeName>
        <fullName evidence="6">Ovate family protein</fullName>
    </alternativeName>
</protein>
<evidence type="ECO:0000259" key="8">
    <source>
        <dbReference type="PROSITE" id="PS51754"/>
    </source>
</evidence>
<dbReference type="Proteomes" id="UP001165190">
    <property type="component" value="Unassembled WGS sequence"/>
</dbReference>
<dbReference type="AlphaFoldDB" id="A0A9W7IAZ9"/>
<feature type="domain" description="OVATE" evidence="8">
    <location>
        <begin position="302"/>
        <end position="361"/>
    </location>
</feature>
<keyword evidence="10" id="KW-1185">Reference proteome</keyword>
<evidence type="ECO:0000256" key="6">
    <source>
        <dbReference type="RuleBase" id="RU367028"/>
    </source>
</evidence>
<evidence type="ECO:0000256" key="2">
    <source>
        <dbReference type="ARBA" id="ARBA00022491"/>
    </source>
</evidence>
<keyword evidence="3 6" id="KW-0805">Transcription regulation</keyword>
<feature type="region of interest" description="Disordered" evidence="7">
    <location>
        <begin position="76"/>
        <end position="105"/>
    </location>
</feature>
<evidence type="ECO:0000313" key="10">
    <source>
        <dbReference type="Proteomes" id="UP001165190"/>
    </source>
</evidence>
<dbReference type="NCBIfam" id="TIGR01568">
    <property type="entry name" value="A_thal_3678"/>
    <property type="match status" value="1"/>
</dbReference>
<gene>
    <name evidence="9" type="ORF">HRI_002976800</name>
</gene>
<dbReference type="Pfam" id="PF04844">
    <property type="entry name" value="Ovate"/>
    <property type="match status" value="1"/>
</dbReference>
<comment type="subcellular location">
    <subcellularLocation>
        <location evidence="1 6">Nucleus</location>
    </subcellularLocation>
</comment>
<comment type="caution">
    <text evidence="9">The sequence shown here is derived from an EMBL/GenBank/DDBJ whole genome shotgun (WGS) entry which is preliminary data.</text>
</comment>
<dbReference type="OrthoDB" id="1928390at2759"/>
<keyword evidence="4 6" id="KW-0804">Transcription</keyword>
<dbReference type="InterPro" id="IPR006458">
    <property type="entry name" value="Ovate_C"/>
</dbReference>
<dbReference type="GO" id="GO:0045892">
    <property type="term" value="P:negative regulation of DNA-templated transcription"/>
    <property type="evidence" value="ECO:0007669"/>
    <property type="project" value="UniProtKB-UniRule"/>
</dbReference>
<evidence type="ECO:0000313" key="9">
    <source>
        <dbReference type="EMBL" id="GMI93075.1"/>
    </source>
</evidence>
<evidence type="ECO:0000256" key="1">
    <source>
        <dbReference type="ARBA" id="ARBA00004123"/>
    </source>
</evidence>